<name>A0A9D4ME39_DREPO</name>
<organism evidence="1 2">
    <name type="scientific">Dreissena polymorpha</name>
    <name type="common">Zebra mussel</name>
    <name type="synonym">Mytilus polymorpha</name>
    <dbReference type="NCBI Taxonomy" id="45954"/>
    <lineage>
        <taxon>Eukaryota</taxon>
        <taxon>Metazoa</taxon>
        <taxon>Spiralia</taxon>
        <taxon>Lophotrochozoa</taxon>
        <taxon>Mollusca</taxon>
        <taxon>Bivalvia</taxon>
        <taxon>Autobranchia</taxon>
        <taxon>Heteroconchia</taxon>
        <taxon>Euheterodonta</taxon>
        <taxon>Imparidentia</taxon>
        <taxon>Neoheterodontei</taxon>
        <taxon>Myida</taxon>
        <taxon>Dreissenoidea</taxon>
        <taxon>Dreissenidae</taxon>
        <taxon>Dreissena</taxon>
    </lineage>
</organism>
<keyword evidence="2" id="KW-1185">Reference proteome</keyword>
<dbReference type="AlphaFoldDB" id="A0A9D4ME39"/>
<accession>A0A9D4ME39</accession>
<reference evidence="1" key="1">
    <citation type="journal article" date="2019" name="bioRxiv">
        <title>The Genome of the Zebra Mussel, Dreissena polymorpha: A Resource for Invasive Species Research.</title>
        <authorList>
            <person name="McCartney M.A."/>
            <person name="Auch B."/>
            <person name="Kono T."/>
            <person name="Mallez S."/>
            <person name="Zhang Y."/>
            <person name="Obille A."/>
            <person name="Becker A."/>
            <person name="Abrahante J.E."/>
            <person name="Garbe J."/>
            <person name="Badalamenti J.P."/>
            <person name="Herman A."/>
            <person name="Mangelson H."/>
            <person name="Liachko I."/>
            <person name="Sullivan S."/>
            <person name="Sone E.D."/>
            <person name="Koren S."/>
            <person name="Silverstein K.A.T."/>
            <person name="Beckman K.B."/>
            <person name="Gohl D.M."/>
        </authorList>
    </citation>
    <scope>NUCLEOTIDE SEQUENCE</scope>
    <source>
        <strain evidence="1">Duluth1</strain>
        <tissue evidence="1">Whole animal</tissue>
    </source>
</reference>
<dbReference type="Proteomes" id="UP000828390">
    <property type="component" value="Unassembled WGS sequence"/>
</dbReference>
<sequence>MDMDMDKKDNPLRLKDIETGESMTVLSEEKRKSLLRDMQKFYTVTVDYLRKKRPLTQNVVKYAQCLHPEVRDQNTAMRYVRSQAEEMPDITPNKVAIICDEWKVYRVEEIENSVMYDNDDKLKIVDHFWKEVLSRKSASGNQQFPTLQKLVNSSLPSGQPNIAATLY</sequence>
<protein>
    <submittedName>
        <fullName evidence="1">Uncharacterized protein</fullName>
    </submittedName>
</protein>
<gene>
    <name evidence="1" type="ORF">DPMN_037725</name>
</gene>
<evidence type="ECO:0000313" key="1">
    <source>
        <dbReference type="EMBL" id="KAH3874480.1"/>
    </source>
</evidence>
<reference evidence="1" key="2">
    <citation type="submission" date="2020-11" db="EMBL/GenBank/DDBJ databases">
        <authorList>
            <person name="McCartney M.A."/>
            <person name="Auch B."/>
            <person name="Kono T."/>
            <person name="Mallez S."/>
            <person name="Becker A."/>
            <person name="Gohl D.M."/>
            <person name="Silverstein K.A.T."/>
            <person name="Koren S."/>
            <person name="Bechman K.B."/>
            <person name="Herman A."/>
            <person name="Abrahante J.E."/>
            <person name="Garbe J."/>
        </authorList>
    </citation>
    <scope>NUCLEOTIDE SEQUENCE</scope>
    <source>
        <strain evidence="1">Duluth1</strain>
        <tissue evidence="1">Whole animal</tissue>
    </source>
</reference>
<evidence type="ECO:0000313" key="2">
    <source>
        <dbReference type="Proteomes" id="UP000828390"/>
    </source>
</evidence>
<proteinExistence type="predicted"/>
<comment type="caution">
    <text evidence="1">The sequence shown here is derived from an EMBL/GenBank/DDBJ whole genome shotgun (WGS) entry which is preliminary data.</text>
</comment>
<dbReference type="EMBL" id="JAIWYP010000002">
    <property type="protein sequence ID" value="KAH3874480.1"/>
    <property type="molecule type" value="Genomic_DNA"/>
</dbReference>